<evidence type="ECO:0000313" key="1">
    <source>
        <dbReference type="EMBL" id="AGF97847.1"/>
    </source>
</evidence>
<dbReference type="Proteomes" id="UP000011718">
    <property type="component" value="Chromosome"/>
</dbReference>
<accession>M1PBD6</accession>
<organism evidence="1 2">
    <name type="scientific">Methanosarcina mazei Tuc01</name>
    <dbReference type="NCBI Taxonomy" id="1236903"/>
    <lineage>
        <taxon>Archaea</taxon>
        <taxon>Methanobacteriati</taxon>
        <taxon>Methanobacteriota</taxon>
        <taxon>Stenosarchaea group</taxon>
        <taxon>Methanomicrobia</taxon>
        <taxon>Methanosarcinales</taxon>
        <taxon>Methanosarcinaceae</taxon>
        <taxon>Methanosarcina</taxon>
    </lineage>
</organism>
<dbReference type="Gene3D" id="3.20.20.70">
    <property type="entry name" value="Aldolase class I"/>
    <property type="match status" value="1"/>
</dbReference>
<proteinExistence type="predicted"/>
<dbReference type="HOGENOM" id="CLU_2748210_0_0_2"/>
<dbReference type="SUPFAM" id="SSF102114">
    <property type="entry name" value="Radical SAM enzymes"/>
    <property type="match status" value="1"/>
</dbReference>
<sequence>MFYITSKKVPFVTGKLKIPYTTGLLIGIGESRDDRIESLEAIAALHREYGHIQEVIKSYRPEIPYRKRSN</sequence>
<dbReference type="KEGG" id="mmaz:MmTuc01_2543"/>
<name>M1PBD6_METMZ</name>
<dbReference type="InterPro" id="IPR058240">
    <property type="entry name" value="rSAM_sf"/>
</dbReference>
<protein>
    <submittedName>
        <fullName evidence="1">7,8-didemethyl-8-hydroxy-5-deazariboflavin synthase subunit 1</fullName>
    </submittedName>
</protein>
<evidence type="ECO:0000313" key="2">
    <source>
        <dbReference type="Proteomes" id="UP000011718"/>
    </source>
</evidence>
<reference evidence="1 2" key="1">
    <citation type="journal article" date="2013" name="Genome Announc.">
        <title>Complete Genome of a Methanosarcina mazei Strain Isolated from Sediment Samples from an Amazonian Flooded Area.</title>
        <authorList>
            <person name="Assis das Gracas D."/>
            <person name="Thiago Juca Ramos R."/>
            <person name="Vieira Araujo A.C."/>
            <person name="Zahlouth R."/>
            <person name="Ribeiro Carneiro A."/>
            <person name="Souza Lopes T."/>
            <person name="Azevedo Barauna R."/>
            <person name="Azevedo V."/>
            <person name="Cruz Schneider M.P."/>
            <person name="Pellizari V.H."/>
            <person name="Silva A."/>
        </authorList>
    </citation>
    <scope>NUCLEOTIDE SEQUENCE [LARGE SCALE GENOMIC DNA]</scope>
    <source>
        <strain evidence="1 2">Tuc01</strain>
    </source>
</reference>
<dbReference type="InterPro" id="IPR013785">
    <property type="entry name" value="Aldolase_TIM"/>
</dbReference>
<dbReference type="EMBL" id="CP004144">
    <property type="protein sequence ID" value="AGF97847.1"/>
    <property type="molecule type" value="Genomic_DNA"/>
</dbReference>
<dbReference type="AlphaFoldDB" id="M1PBD6"/>
<gene>
    <name evidence="1" type="ORF">MmTuc01_2543</name>
</gene>
<dbReference type="BioCyc" id="MMAZ1236903:G139K-2430-MONOMER"/>